<comment type="catalytic activity">
    <reaction evidence="1">
        <text>3-dehydroshikimate = 3,4-dihydroxybenzoate + H2O</text>
        <dbReference type="Rhea" id="RHEA:24848"/>
        <dbReference type="ChEBI" id="CHEBI:15377"/>
        <dbReference type="ChEBI" id="CHEBI:16630"/>
        <dbReference type="ChEBI" id="CHEBI:36241"/>
        <dbReference type="EC" id="4.2.1.118"/>
    </reaction>
</comment>
<evidence type="ECO:0000259" key="2">
    <source>
        <dbReference type="PROSITE" id="PS51819"/>
    </source>
</evidence>
<sequence>MQFGIATVSLSGTLEEKLRAAAAAGFDGVEIFENDLIASPLRPREVRAMLDDLGLSCMLYQPFRDFEGMPGAMRQRAFDRAAAKFDLMGELGARHILVCSNCSPHALGERNRIVADFQQLGELAATHDIIVGYEALAWGRHVFDHRDAWSIVEQVDHPNVGIILDSFHSLSRGIPSDSIRAIPGDKIAFVQLADAPKLDMDLLYWSRHFRNFPGQGGLAVEAYVAEILATGYSGPLSLEIFNDRFRGWSADLIAADGLRSLRHVEDAALRLLDRPAAAPTPPAHVRPEFVEFTVGDEDVPALERMFGSLGFVRTGIHPTKAVSRWQAGSVNLVVNAQAEGFGHDFRVAHGPSICAVGLVVPDRDAVAARAAHLGIRTVDDGDAPGNLAFPALRGIGGSLVYLIGADDVDAMWDSEFTPTGAVVDDAPLSIDHLAAVVRIEEYLSWQLYWRSLFGLQQSFQADVIDPSGLVLSQPLQSADGALRVTLNASEALGTLSSRFVEHNVGGGYQHIALATPDLLARTASMAQGGAEILPIPANYHDDIAARFGLDDRRRDALAQANIFYDADGNGGDYLQLYSRAFHKRFFFEFVERHDYEGYGAPNASIRLASQERYKYAAVDPD</sequence>
<feature type="domain" description="VOC" evidence="2">
    <location>
        <begin position="286"/>
        <end position="405"/>
    </location>
</feature>
<dbReference type="EC" id="4.2.1.118" evidence="1"/>
<dbReference type="SUPFAM" id="SSF54593">
    <property type="entry name" value="Glyoxalase/Bleomycin resistance protein/Dihydroxybiphenyl dioxygenase"/>
    <property type="match status" value="1"/>
</dbReference>
<proteinExistence type="inferred from homology"/>
<dbReference type="UniPathway" id="UPA00088"/>
<dbReference type="InterPro" id="IPR037523">
    <property type="entry name" value="VOC_core"/>
</dbReference>
<dbReference type="EMBL" id="VYQA01000001">
    <property type="protein sequence ID" value="KAA9033895.1"/>
    <property type="molecule type" value="Genomic_DNA"/>
</dbReference>
<comment type="function">
    <text evidence="1">Catalyzes the conversion of 3-dehydroshikimate to protocatechuate (3,4-dihydroxybenzoate), a common intermediate of quinate and shikimate degradation pathways.</text>
</comment>
<dbReference type="PANTHER" id="PTHR12110">
    <property type="entry name" value="HYDROXYPYRUVATE ISOMERASE"/>
    <property type="match status" value="1"/>
</dbReference>
<dbReference type="GO" id="GO:0046279">
    <property type="term" value="P:3,4-dihydroxybenzoate biosynthetic process"/>
    <property type="evidence" value="ECO:0007669"/>
    <property type="project" value="UniProtKB-UniRule"/>
</dbReference>
<dbReference type="GO" id="GO:0046565">
    <property type="term" value="F:3-dehydroshikimate dehydratase activity"/>
    <property type="evidence" value="ECO:0007669"/>
    <property type="project" value="UniProtKB-UniRule"/>
</dbReference>
<dbReference type="PANTHER" id="PTHR12110:SF21">
    <property type="entry name" value="XYLOSE ISOMERASE-LIKE TIM BARREL DOMAIN-CONTAINING PROTEIN"/>
    <property type="match status" value="1"/>
</dbReference>
<reference evidence="5 6" key="1">
    <citation type="submission" date="2019-09" db="EMBL/GenBank/DDBJ databases">
        <authorList>
            <person name="Feng G."/>
        </authorList>
    </citation>
    <scope>NUCLEOTIDE SEQUENCE [LARGE SCALE GENOMIC DNA]</scope>
    <source>
        <strain evidence="4 5">KACC 19283</strain>
        <strain evidence="3 6">KACC 19284</strain>
    </source>
</reference>
<dbReference type="AlphaFoldDB" id="A0A5J5IB83"/>
<dbReference type="HAMAP" id="MF_02238">
    <property type="entry name" value="DSD"/>
    <property type="match status" value="1"/>
</dbReference>
<dbReference type="InterPro" id="IPR043700">
    <property type="entry name" value="DSD"/>
</dbReference>
<keyword evidence="1" id="KW-0456">Lyase</keyword>
<dbReference type="Gene3D" id="3.10.180.10">
    <property type="entry name" value="2,3-Dihydroxybiphenyl 1,2-Dioxygenase, domain 1"/>
    <property type="match status" value="2"/>
</dbReference>
<comment type="pathway">
    <text evidence="1">Aromatic compound metabolism; 3,4-dihydroxybenzoate biosynthesis.</text>
</comment>
<accession>A0A5J5IB83</accession>
<dbReference type="GO" id="GO:0046872">
    <property type="term" value="F:metal ion binding"/>
    <property type="evidence" value="ECO:0007669"/>
    <property type="project" value="UniProtKB-UniRule"/>
</dbReference>
<organism evidence="4 5">
    <name type="scientific">Sphingobium limneticum</name>
    <dbReference type="NCBI Taxonomy" id="1007511"/>
    <lineage>
        <taxon>Bacteria</taxon>
        <taxon>Pseudomonadati</taxon>
        <taxon>Pseudomonadota</taxon>
        <taxon>Alphaproteobacteria</taxon>
        <taxon>Sphingomonadales</taxon>
        <taxon>Sphingomonadaceae</taxon>
        <taxon>Sphingobium</taxon>
    </lineage>
</organism>
<dbReference type="Gene3D" id="3.20.20.150">
    <property type="entry name" value="Divalent-metal-dependent TIM barrel enzymes"/>
    <property type="match status" value="1"/>
</dbReference>
<feature type="binding site" evidence="1">
    <location>
        <position position="432"/>
    </location>
    <ligand>
        <name>Mg(2+)</name>
        <dbReference type="ChEBI" id="CHEBI:18420"/>
    </ligand>
</feature>
<dbReference type="Pfam" id="PF01261">
    <property type="entry name" value="AP_endonuc_2"/>
    <property type="match status" value="1"/>
</dbReference>
<dbReference type="SUPFAM" id="SSF51658">
    <property type="entry name" value="Xylose isomerase-like"/>
    <property type="match status" value="1"/>
</dbReference>
<dbReference type="InterPro" id="IPR029068">
    <property type="entry name" value="Glyas_Bleomycin-R_OHBP_Dase"/>
</dbReference>
<dbReference type="Proteomes" id="UP000326364">
    <property type="component" value="Unassembled WGS sequence"/>
</dbReference>
<dbReference type="EMBL" id="VYQB01000001">
    <property type="protein sequence ID" value="KAA9021534.1"/>
    <property type="molecule type" value="Genomic_DNA"/>
</dbReference>
<keyword evidence="1" id="KW-0479">Metal-binding</keyword>
<feature type="binding site" evidence="1">
    <location>
        <position position="165"/>
    </location>
    <ligand>
        <name>a divalent metal cation</name>
        <dbReference type="ChEBI" id="CHEBI:60240"/>
        <note>catalytic</note>
    </ligand>
</feature>
<feature type="binding site" evidence="1">
    <location>
        <position position="588"/>
    </location>
    <ligand>
        <name>Mg(2+)</name>
        <dbReference type="ChEBI" id="CHEBI:18420"/>
    </ligand>
</feature>
<evidence type="ECO:0000313" key="3">
    <source>
        <dbReference type="EMBL" id="KAA9021534.1"/>
    </source>
</evidence>
<protein>
    <recommendedName>
        <fullName evidence="1">3-dehydroshikimate dehydratase</fullName>
        <shortName evidence="1">DSD</shortName>
        <ecNumber evidence="1">4.2.1.118</ecNumber>
    </recommendedName>
</protein>
<dbReference type="Pfam" id="PF14696">
    <property type="entry name" value="Glyoxalase_5"/>
    <property type="match status" value="1"/>
</dbReference>
<comment type="caution">
    <text evidence="4">The sequence shown here is derived from an EMBL/GenBank/DDBJ whole genome shotgun (WGS) entry which is preliminary data.</text>
</comment>
<evidence type="ECO:0000313" key="5">
    <source>
        <dbReference type="Proteomes" id="UP000325933"/>
    </source>
</evidence>
<dbReference type="Proteomes" id="UP000325933">
    <property type="component" value="Unassembled WGS sequence"/>
</dbReference>
<feature type="binding site" evidence="1">
    <location>
        <position position="191"/>
    </location>
    <ligand>
        <name>a divalent metal cation</name>
        <dbReference type="ChEBI" id="CHEBI:60240"/>
        <note>catalytic</note>
    </ligand>
</feature>
<evidence type="ECO:0000313" key="6">
    <source>
        <dbReference type="Proteomes" id="UP000326364"/>
    </source>
</evidence>
<dbReference type="PROSITE" id="PS51819">
    <property type="entry name" value="VOC"/>
    <property type="match status" value="2"/>
</dbReference>
<feature type="binding site" evidence="1">
    <location>
        <position position="239"/>
    </location>
    <ligand>
        <name>a divalent metal cation</name>
        <dbReference type="ChEBI" id="CHEBI:60240"/>
        <note>catalytic</note>
    </ligand>
</feature>
<keyword evidence="6" id="KW-1185">Reference proteome</keyword>
<name>A0A5J5IB83_9SPHN</name>
<comment type="similarity">
    <text evidence="1">Belongs to the bacterial two-domain DSD family.</text>
</comment>
<feature type="domain" description="VOC" evidence="2">
    <location>
        <begin position="429"/>
        <end position="579"/>
    </location>
</feature>
<dbReference type="GO" id="GO:0016853">
    <property type="term" value="F:isomerase activity"/>
    <property type="evidence" value="ECO:0007669"/>
    <property type="project" value="UniProtKB-KW"/>
</dbReference>
<keyword evidence="4" id="KW-0670">Pyruvate</keyword>
<keyword evidence="4" id="KW-0413">Isomerase</keyword>
<dbReference type="InterPro" id="IPR036237">
    <property type="entry name" value="Xyl_isomerase-like_sf"/>
</dbReference>
<dbReference type="InterPro" id="IPR050312">
    <property type="entry name" value="IolE/XylAMocC-like"/>
</dbReference>
<feature type="binding site" evidence="1">
    <location>
        <position position="510"/>
    </location>
    <ligand>
        <name>Mg(2+)</name>
        <dbReference type="ChEBI" id="CHEBI:18420"/>
    </ligand>
</feature>
<evidence type="ECO:0000313" key="4">
    <source>
        <dbReference type="EMBL" id="KAA9033895.1"/>
    </source>
</evidence>
<feature type="binding site" evidence="1">
    <location>
        <position position="134"/>
    </location>
    <ligand>
        <name>a divalent metal cation</name>
        <dbReference type="ChEBI" id="CHEBI:60240"/>
        <note>catalytic</note>
    </ligand>
</feature>
<evidence type="ECO:0000256" key="1">
    <source>
        <dbReference type="HAMAP-Rule" id="MF_02238"/>
    </source>
</evidence>
<dbReference type="InterPro" id="IPR013022">
    <property type="entry name" value="Xyl_isomerase-like_TIM-brl"/>
</dbReference>
<gene>
    <name evidence="4" type="ORF">F4U95_01080</name>
    <name evidence="3" type="ORF">F4U96_01080</name>
</gene>
<comment type="cofactor">
    <cofactor evidence="1">
        <name>a divalent metal cation</name>
        <dbReference type="ChEBI" id="CHEBI:60240"/>
    </cofactor>
</comment>